<name>A0ACC1HKH4_9FUNG</name>
<organism evidence="1 2">
    <name type="scientific">Spiromyces aspiralis</name>
    <dbReference type="NCBI Taxonomy" id="68401"/>
    <lineage>
        <taxon>Eukaryota</taxon>
        <taxon>Fungi</taxon>
        <taxon>Fungi incertae sedis</taxon>
        <taxon>Zoopagomycota</taxon>
        <taxon>Kickxellomycotina</taxon>
        <taxon>Kickxellomycetes</taxon>
        <taxon>Kickxellales</taxon>
        <taxon>Kickxellaceae</taxon>
        <taxon>Spiromyces</taxon>
    </lineage>
</organism>
<feature type="non-terminal residue" evidence="1">
    <location>
        <position position="280"/>
    </location>
</feature>
<comment type="caution">
    <text evidence="1">The sequence shown here is derived from an EMBL/GenBank/DDBJ whole genome shotgun (WGS) entry which is preliminary data.</text>
</comment>
<evidence type="ECO:0000313" key="2">
    <source>
        <dbReference type="Proteomes" id="UP001145114"/>
    </source>
</evidence>
<sequence>MHTLLESLEKLSLNSDTITRKYVSTALCDSTLEPDECKDILRECLLSNNSMPENELDGAIDTLIEQFKSGEISVGDVQPSITSSPSPPPLLAPTACRPALPALTPSPAAKRRGLSFKDRVTPAIGLNQAWGTDAARHGSEGYCEEEMLVVEDDDNDEEEEENGKSDGDGMSYDSGTAEPPANLDEMSDEELLHSVFQFLDAKVIWNALETAGFDVEMALNILFSVDVVPKELESGPCPPSQRVCRHFMHGGCYRSDCWFSHDIRSMICRFWLIGDCMKGE</sequence>
<proteinExistence type="predicted"/>
<accession>A0ACC1HKH4</accession>
<reference evidence="1" key="1">
    <citation type="submission" date="2022-06" db="EMBL/GenBank/DDBJ databases">
        <title>Phylogenomic reconstructions and comparative analyses of Kickxellomycotina fungi.</title>
        <authorList>
            <person name="Reynolds N.K."/>
            <person name="Stajich J.E."/>
            <person name="Barry K."/>
            <person name="Grigoriev I.V."/>
            <person name="Crous P."/>
            <person name="Smith M.E."/>
        </authorList>
    </citation>
    <scope>NUCLEOTIDE SEQUENCE</scope>
    <source>
        <strain evidence="1">RSA 2271</strain>
    </source>
</reference>
<keyword evidence="2" id="KW-1185">Reference proteome</keyword>
<dbReference type="Proteomes" id="UP001145114">
    <property type="component" value="Unassembled WGS sequence"/>
</dbReference>
<gene>
    <name evidence="1" type="ORF">EV182_006928</name>
</gene>
<protein>
    <submittedName>
        <fullName evidence="1">Uncharacterized protein</fullName>
    </submittedName>
</protein>
<evidence type="ECO:0000313" key="1">
    <source>
        <dbReference type="EMBL" id="KAJ1677075.1"/>
    </source>
</evidence>
<dbReference type="EMBL" id="JAMZIH010003022">
    <property type="protein sequence ID" value="KAJ1677075.1"/>
    <property type="molecule type" value="Genomic_DNA"/>
</dbReference>